<dbReference type="Proteomes" id="UP001420932">
    <property type="component" value="Unassembled WGS sequence"/>
</dbReference>
<name>A0AAP0J665_9MAGN</name>
<comment type="caution">
    <text evidence="3">The sequence shown here is derived from an EMBL/GenBank/DDBJ whole genome shotgun (WGS) entry which is preliminary data.</text>
</comment>
<evidence type="ECO:0000259" key="2">
    <source>
        <dbReference type="Pfam" id="PF08718"/>
    </source>
</evidence>
<gene>
    <name evidence="3" type="ORF">Syun_017023</name>
</gene>
<feature type="compositionally biased region" description="Basic and acidic residues" evidence="1">
    <location>
        <begin position="68"/>
        <end position="85"/>
    </location>
</feature>
<dbReference type="Pfam" id="PF08718">
    <property type="entry name" value="GLTP"/>
    <property type="match status" value="1"/>
</dbReference>
<feature type="domain" description="Glycolipid transfer protein" evidence="2">
    <location>
        <begin position="9"/>
        <end position="53"/>
    </location>
</feature>
<dbReference type="PANTHER" id="PTHR10219">
    <property type="entry name" value="GLYCOLIPID TRANSFER PROTEIN-RELATED"/>
    <property type="match status" value="1"/>
</dbReference>
<accession>A0AAP0J665</accession>
<reference evidence="3 4" key="1">
    <citation type="submission" date="2024-01" db="EMBL/GenBank/DDBJ databases">
        <title>Genome assemblies of Stephania.</title>
        <authorList>
            <person name="Yang L."/>
        </authorList>
    </citation>
    <scope>NUCLEOTIDE SEQUENCE [LARGE SCALE GENOMIC DNA]</scope>
    <source>
        <strain evidence="3">YNDBR</strain>
        <tissue evidence="3">Leaf</tissue>
    </source>
</reference>
<protein>
    <recommendedName>
        <fullName evidence="2">Glycolipid transfer protein domain-containing protein</fullName>
    </recommendedName>
</protein>
<dbReference type="AlphaFoldDB" id="A0AAP0J665"/>
<feature type="region of interest" description="Disordered" evidence="1">
    <location>
        <begin position="68"/>
        <end position="105"/>
    </location>
</feature>
<proteinExistence type="predicted"/>
<dbReference type="EMBL" id="JBBNAF010000007">
    <property type="protein sequence ID" value="KAK9128226.1"/>
    <property type="molecule type" value="Genomic_DNA"/>
</dbReference>
<keyword evidence="4" id="KW-1185">Reference proteome</keyword>
<dbReference type="GO" id="GO:1902388">
    <property type="term" value="F:ceramide 1-phosphate transfer activity"/>
    <property type="evidence" value="ECO:0007669"/>
    <property type="project" value="TreeGrafter"/>
</dbReference>
<feature type="compositionally biased region" description="Basic and acidic residues" evidence="1">
    <location>
        <begin position="178"/>
        <end position="188"/>
    </location>
</feature>
<evidence type="ECO:0000313" key="3">
    <source>
        <dbReference type="EMBL" id="KAK9128226.1"/>
    </source>
</evidence>
<organism evidence="3 4">
    <name type="scientific">Stephania yunnanensis</name>
    <dbReference type="NCBI Taxonomy" id="152371"/>
    <lineage>
        <taxon>Eukaryota</taxon>
        <taxon>Viridiplantae</taxon>
        <taxon>Streptophyta</taxon>
        <taxon>Embryophyta</taxon>
        <taxon>Tracheophyta</taxon>
        <taxon>Spermatophyta</taxon>
        <taxon>Magnoliopsida</taxon>
        <taxon>Ranunculales</taxon>
        <taxon>Menispermaceae</taxon>
        <taxon>Menispermoideae</taxon>
        <taxon>Cissampelideae</taxon>
        <taxon>Stephania</taxon>
    </lineage>
</organism>
<evidence type="ECO:0000256" key="1">
    <source>
        <dbReference type="SAM" id="MobiDB-lite"/>
    </source>
</evidence>
<dbReference type="SUPFAM" id="SSF110004">
    <property type="entry name" value="Glycolipid transfer protein, GLTP"/>
    <property type="match status" value="1"/>
</dbReference>
<dbReference type="InterPro" id="IPR036497">
    <property type="entry name" value="GLTP_sf"/>
</dbReference>
<feature type="region of interest" description="Disordered" evidence="1">
    <location>
        <begin position="175"/>
        <end position="195"/>
    </location>
</feature>
<sequence>MTSVLKDCSLREVASTAYAQVRAPFHSWAVRTSAYAGMYVLPTREELLQKLNEIEASSIHQKTRKEIYLRESDRRPRRTGEDQRARDKRARRVTFEGSSRDNGGATVEAIRRRETRQNHVVAGMAAGDGESGVGGGEGTVKAALVERGRSRTVEAATVAARDGLWTVEGGTAAAGRWSRREGDQRDGDGGCGTVETGTVVARTISMSER</sequence>
<dbReference type="InterPro" id="IPR014830">
    <property type="entry name" value="Glycolipid_transfer_prot_dom"/>
</dbReference>
<evidence type="ECO:0000313" key="4">
    <source>
        <dbReference type="Proteomes" id="UP001420932"/>
    </source>
</evidence>
<dbReference type="Gene3D" id="1.10.3520.10">
    <property type="entry name" value="Glycolipid transfer protein"/>
    <property type="match status" value="1"/>
</dbReference>
<dbReference type="GO" id="GO:1902387">
    <property type="term" value="F:ceramide 1-phosphate binding"/>
    <property type="evidence" value="ECO:0007669"/>
    <property type="project" value="TreeGrafter"/>
</dbReference>
<dbReference type="GO" id="GO:0005829">
    <property type="term" value="C:cytosol"/>
    <property type="evidence" value="ECO:0007669"/>
    <property type="project" value="TreeGrafter"/>
</dbReference>
<dbReference type="PANTHER" id="PTHR10219:SF28">
    <property type="entry name" value="ACD11 HOMOLOG PROTEIN"/>
    <property type="match status" value="1"/>
</dbReference>
<dbReference type="GO" id="GO:0016020">
    <property type="term" value="C:membrane"/>
    <property type="evidence" value="ECO:0007669"/>
    <property type="project" value="TreeGrafter"/>
</dbReference>